<keyword evidence="2" id="KW-1185">Reference proteome</keyword>
<accession>A0A1R0H598</accession>
<dbReference type="AlphaFoldDB" id="A0A1R0H598"/>
<comment type="caution">
    <text evidence="1">The sequence shown here is derived from an EMBL/GenBank/DDBJ whole genome shotgun (WGS) entry which is preliminary data.</text>
</comment>
<evidence type="ECO:0000313" key="2">
    <source>
        <dbReference type="Proteomes" id="UP000187455"/>
    </source>
</evidence>
<gene>
    <name evidence="1" type="ORF">AYI68_g1585</name>
</gene>
<protein>
    <submittedName>
        <fullName evidence="1">Uncharacterized protein</fullName>
    </submittedName>
</protein>
<reference evidence="1 2" key="1">
    <citation type="journal article" date="2016" name="Mol. Biol. Evol.">
        <title>Genome-Wide Survey of Gut Fungi (Harpellales) Reveals the First Horizontally Transferred Ubiquitin Gene from a Mosquito Host.</title>
        <authorList>
            <person name="Wang Y."/>
            <person name="White M.M."/>
            <person name="Kvist S."/>
            <person name="Moncalvo J.M."/>
        </authorList>
    </citation>
    <scope>NUCLEOTIDE SEQUENCE [LARGE SCALE GENOMIC DNA]</scope>
    <source>
        <strain evidence="1 2">ALG-7-W6</strain>
    </source>
</reference>
<dbReference type="EMBL" id="LSSL01000559">
    <property type="protein sequence ID" value="OLY84254.1"/>
    <property type="molecule type" value="Genomic_DNA"/>
</dbReference>
<dbReference type="Proteomes" id="UP000187455">
    <property type="component" value="Unassembled WGS sequence"/>
</dbReference>
<proteinExistence type="predicted"/>
<sequence length="100" mass="11673">MMSANFMIHREASATKLIQESLQSVLGKVSMVCFIKYQPLHQRIFVQVYDYVDSNIKFLLYHFGARVIFKDMSSKRLSCIKFDVDSFLWRVLVVQSSISL</sequence>
<name>A0A1R0H598_9FUNG</name>
<organism evidence="1 2">
    <name type="scientific">Smittium mucronatum</name>
    <dbReference type="NCBI Taxonomy" id="133383"/>
    <lineage>
        <taxon>Eukaryota</taxon>
        <taxon>Fungi</taxon>
        <taxon>Fungi incertae sedis</taxon>
        <taxon>Zoopagomycota</taxon>
        <taxon>Kickxellomycotina</taxon>
        <taxon>Harpellomycetes</taxon>
        <taxon>Harpellales</taxon>
        <taxon>Legeriomycetaceae</taxon>
        <taxon>Smittium</taxon>
    </lineage>
</organism>
<evidence type="ECO:0000313" key="1">
    <source>
        <dbReference type="EMBL" id="OLY84254.1"/>
    </source>
</evidence>